<accession>A0A0F9TG93</accession>
<evidence type="ECO:0000313" key="2">
    <source>
        <dbReference type="EMBL" id="KKN73907.1"/>
    </source>
</evidence>
<organism evidence="2">
    <name type="scientific">marine sediment metagenome</name>
    <dbReference type="NCBI Taxonomy" id="412755"/>
    <lineage>
        <taxon>unclassified sequences</taxon>
        <taxon>metagenomes</taxon>
        <taxon>ecological metagenomes</taxon>
    </lineage>
</organism>
<protein>
    <recommendedName>
        <fullName evidence="1">GAF domain-containing protein</fullName>
    </recommendedName>
</protein>
<gene>
    <name evidence="2" type="ORF">LCGC14_0395900</name>
</gene>
<dbReference type="AlphaFoldDB" id="A0A0F9TG93"/>
<name>A0A0F9TG93_9ZZZZ</name>
<dbReference type="Pfam" id="PF01590">
    <property type="entry name" value="GAF"/>
    <property type="match status" value="1"/>
</dbReference>
<feature type="domain" description="GAF" evidence="1">
    <location>
        <begin position="86"/>
        <end position="212"/>
    </location>
</feature>
<reference evidence="2" key="1">
    <citation type="journal article" date="2015" name="Nature">
        <title>Complex archaea that bridge the gap between prokaryotes and eukaryotes.</title>
        <authorList>
            <person name="Spang A."/>
            <person name="Saw J.H."/>
            <person name="Jorgensen S.L."/>
            <person name="Zaremba-Niedzwiedzka K."/>
            <person name="Martijn J."/>
            <person name="Lind A.E."/>
            <person name="van Eijk R."/>
            <person name="Schleper C."/>
            <person name="Guy L."/>
            <person name="Ettema T.J."/>
        </authorList>
    </citation>
    <scope>NUCLEOTIDE SEQUENCE</scope>
</reference>
<dbReference type="Gene3D" id="3.30.450.40">
    <property type="match status" value="1"/>
</dbReference>
<evidence type="ECO:0000259" key="1">
    <source>
        <dbReference type="Pfam" id="PF01590"/>
    </source>
</evidence>
<dbReference type="SUPFAM" id="SSF55781">
    <property type="entry name" value="GAF domain-like"/>
    <property type="match status" value="1"/>
</dbReference>
<proteinExistence type="predicted"/>
<dbReference type="InterPro" id="IPR029016">
    <property type="entry name" value="GAF-like_dom_sf"/>
</dbReference>
<dbReference type="EMBL" id="LAZR01000335">
    <property type="protein sequence ID" value="KKN73907.1"/>
    <property type="molecule type" value="Genomic_DNA"/>
</dbReference>
<dbReference type="InterPro" id="IPR003018">
    <property type="entry name" value="GAF"/>
</dbReference>
<sequence>MDGQMISSYLKQAQLSANPALISTELEKLDLHLANTALPDVCWEYQIPELGEGGACSLFGYLQDEPFKLTDYLKNDEQTQFKLANLQSIVSYIEQQTGVDWYGIYQSTNTPEGKQLLKLAYHGAPSRPLFPLTQAFAAGSNNVQVALSHKGRIINNVEAYLSQGGEYYTCDPKVKSETCLPLFNAQNECVGIVDAEAFKNDFFDEKTLAVLIACCIKIPHFLV</sequence>
<comment type="caution">
    <text evidence="2">The sequence shown here is derived from an EMBL/GenBank/DDBJ whole genome shotgun (WGS) entry which is preliminary data.</text>
</comment>